<keyword evidence="8" id="KW-0812">Transmembrane</keyword>
<evidence type="ECO:0000256" key="1">
    <source>
        <dbReference type="ARBA" id="ARBA00004442"/>
    </source>
</evidence>
<dbReference type="InterPro" id="IPR011250">
    <property type="entry name" value="OMP/PagP_B-barrel"/>
</dbReference>
<dbReference type="EMBL" id="AP014946">
    <property type="protein sequence ID" value="BAT59536.1"/>
    <property type="molecule type" value="Genomic_DNA"/>
</dbReference>
<dbReference type="Gene3D" id="2.40.160.20">
    <property type="match status" value="1"/>
</dbReference>
<dbReference type="OrthoDB" id="8455142at2"/>
<dbReference type="GO" id="GO:0009279">
    <property type="term" value="C:cell outer membrane"/>
    <property type="evidence" value="ECO:0007669"/>
    <property type="project" value="UniProtKB-SubCell"/>
</dbReference>
<feature type="signal peptide" evidence="6">
    <location>
        <begin position="1"/>
        <end position="21"/>
    </location>
</feature>
<accession>A0A0S3PUP2</accession>
<protein>
    <submittedName>
        <fullName evidence="8">OmpA-like transmembrane domain protein</fullName>
    </submittedName>
</protein>
<keyword evidence="3" id="KW-0472">Membrane</keyword>
<dbReference type="KEGG" id="vgo:GJW-30_1_02069"/>
<dbReference type="Proteomes" id="UP000236884">
    <property type="component" value="Chromosome"/>
</dbReference>
<evidence type="ECO:0000313" key="9">
    <source>
        <dbReference type="Proteomes" id="UP000236884"/>
    </source>
</evidence>
<evidence type="ECO:0000259" key="7">
    <source>
        <dbReference type="Pfam" id="PF13505"/>
    </source>
</evidence>
<keyword evidence="2 6" id="KW-0732">Signal</keyword>
<dbReference type="RefSeq" id="WP_096355002.1">
    <property type="nucleotide sequence ID" value="NZ_AP014946.1"/>
</dbReference>
<comment type="subcellular location">
    <subcellularLocation>
        <location evidence="1">Cell outer membrane</location>
    </subcellularLocation>
</comment>
<evidence type="ECO:0000313" key="8">
    <source>
        <dbReference type="EMBL" id="BAT59536.1"/>
    </source>
</evidence>
<dbReference type="SUPFAM" id="SSF56925">
    <property type="entry name" value="OMPA-like"/>
    <property type="match status" value="1"/>
</dbReference>
<reference evidence="8 9" key="1">
    <citation type="submission" date="2015-08" db="EMBL/GenBank/DDBJ databases">
        <title>Investigation of the bacterial diversity of lava forest soil.</title>
        <authorList>
            <person name="Lee J.S."/>
        </authorList>
    </citation>
    <scope>NUCLEOTIDE SEQUENCE [LARGE SCALE GENOMIC DNA]</scope>
    <source>
        <strain evidence="8 9">GJW-30</strain>
    </source>
</reference>
<evidence type="ECO:0000256" key="2">
    <source>
        <dbReference type="ARBA" id="ARBA00022729"/>
    </source>
</evidence>
<evidence type="ECO:0000256" key="6">
    <source>
        <dbReference type="SAM" id="SignalP"/>
    </source>
</evidence>
<evidence type="ECO:0000256" key="4">
    <source>
        <dbReference type="ARBA" id="ARBA00023237"/>
    </source>
</evidence>
<keyword evidence="9" id="KW-1185">Reference proteome</keyword>
<name>A0A0S3PUP2_9BRAD</name>
<organism evidence="8 9">
    <name type="scientific">Variibacter gotjawalensis</name>
    <dbReference type="NCBI Taxonomy" id="1333996"/>
    <lineage>
        <taxon>Bacteria</taxon>
        <taxon>Pseudomonadati</taxon>
        <taxon>Pseudomonadota</taxon>
        <taxon>Alphaproteobacteria</taxon>
        <taxon>Hyphomicrobiales</taxon>
        <taxon>Nitrobacteraceae</taxon>
        <taxon>Variibacter</taxon>
    </lineage>
</organism>
<feature type="domain" description="Outer membrane protein beta-barrel" evidence="7">
    <location>
        <begin position="12"/>
        <end position="243"/>
    </location>
</feature>
<dbReference type="PANTHER" id="PTHR34001">
    <property type="entry name" value="BLL7405 PROTEIN"/>
    <property type="match status" value="1"/>
</dbReference>
<dbReference type="InterPro" id="IPR027385">
    <property type="entry name" value="Beta-barrel_OMP"/>
</dbReference>
<sequence length="273" mass="28906">MFKTLTAASIVALCAAAPALAADLGRPVYKAPMVMPVYFSWNGFYIGGNAGYAWSHEDVRTTGQSTANIANVAGGARPANVGMRPSGFTGGAQMGYNMQAGNWVYGIEADIAYTDLSETRTIVTTGLAPGFAPNLQNTFRQELEYLGTVRGRLGYSWDRTLLYVTGGFAYGGVNNSATFTGANGAVVQFQGGRDRIRTGYAIGGGAEHALAGNWSVKLEYLYYDLGRDNINVALVPGSLGAPTGYNSRFDNSGHLVRAGINYRFGGVPIVASY</sequence>
<evidence type="ECO:0000256" key="5">
    <source>
        <dbReference type="ARBA" id="ARBA00038306"/>
    </source>
</evidence>
<evidence type="ECO:0000256" key="3">
    <source>
        <dbReference type="ARBA" id="ARBA00023136"/>
    </source>
</evidence>
<comment type="similarity">
    <text evidence="5">Belongs to the Omp25/RopB family.</text>
</comment>
<gene>
    <name evidence="8" type="ORF">GJW-30_1_02069</name>
</gene>
<proteinExistence type="inferred from homology"/>
<dbReference type="InterPro" id="IPR051692">
    <property type="entry name" value="OMP-like"/>
</dbReference>
<dbReference type="AlphaFoldDB" id="A0A0S3PUP2"/>
<dbReference type="Pfam" id="PF13505">
    <property type="entry name" value="OMP_b-brl"/>
    <property type="match status" value="1"/>
</dbReference>
<feature type="chain" id="PRO_5006615596" evidence="6">
    <location>
        <begin position="22"/>
        <end position="273"/>
    </location>
</feature>
<keyword evidence="4" id="KW-0998">Cell outer membrane</keyword>
<dbReference type="PANTHER" id="PTHR34001:SF3">
    <property type="entry name" value="BLL7405 PROTEIN"/>
    <property type="match status" value="1"/>
</dbReference>